<dbReference type="Gene3D" id="3.40.50.300">
    <property type="entry name" value="P-loop containing nucleotide triphosphate hydrolases"/>
    <property type="match status" value="1"/>
</dbReference>
<dbReference type="Proteomes" id="UP001152622">
    <property type="component" value="Chromosome 2"/>
</dbReference>
<dbReference type="GO" id="GO:0003924">
    <property type="term" value="F:GTPase activity"/>
    <property type="evidence" value="ECO:0007669"/>
    <property type="project" value="InterPro"/>
</dbReference>
<evidence type="ECO:0000256" key="5">
    <source>
        <dbReference type="RuleBase" id="RU003925"/>
    </source>
</evidence>
<evidence type="ECO:0000313" key="7">
    <source>
        <dbReference type="EMBL" id="KAJ8376741.1"/>
    </source>
</evidence>
<dbReference type="InterPro" id="IPR006689">
    <property type="entry name" value="Small_GTPase_ARF/SAR"/>
</dbReference>
<keyword evidence="4" id="KW-0460">Magnesium</keyword>
<dbReference type="OrthoDB" id="2011769at2759"/>
<protein>
    <recommendedName>
        <fullName evidence="9">ADP-ribosylation factor-like protein 5B</fullName>
    </recommendedName>
</protein>
<sequence>MGLIFAKLWGFFCNQEHKVIIVGLDNAGKTTILYQFLMNEVVHTSPTIGSNVEEIVVKSTHFLMWDIGGQESLRSSWNTYYSNTELAESLMDAVRRQNKSFARQQFGQTAAAAGSCVRAGRGQSFIILVVDSTDRERTGHLQGGAVQDACPRGSAQGSFLLRPHRRGTLPGLGVDDVQSRTQITHPCCLNCGDGACSHPPSQAVPAQPQPSEAAPVLSLTPTHHGFLQHRYSGTLSNPPHLPPGPDGV</sequence>
<dbReference type="NCBIfam" id="TIGR00231">
    <property type="entry name" value="small_GTP"/>
    <property type="match status" value="1"/>
</dbReference>
<proteinExistence type="inferred from homology"/>
<reference evidence="7" key="1">
    <citation type="journal article" date="2023" name="Science">
        <title>Genome structures resolve the early diversification of teleost fishes.</title>
        <authorList>
            <person name="Parey E."/>
            <person name="Louis A."/>
            <person name="Montfort J."/>
            <person name="Bouchez O."/>
            <person name="Roques C."/>
            <person name="Iampietro C."/>
            <person name="Lluch J."/>
            <person name="Castinel A."/>
            <person name="Donnadieu C."/>
            <person name="Desvignes T."/>
            <person name="Floi Bucao C."/>
            <person name="Jouanno E."/>
            <person name="Wen M."/>
            <person name="Mejri S."/>
            <person name="Dirks R."/>
            <person name="Jansen H."/>
            <person name="Henkel C."/>
            <person name="Chen W.J."/>
            <person name="Zahm M."/>
            <person name="Cabau C."/>
            <person name="Klopp C."/>
            <person name="Thompson A.W."/>
            <person name="Robinson-Rechavi M."/>
            <person name="Braasch I."/>
            <person name="Lecointre G."/>
            <person name="Bobe J."/>
            <person name="Postlethwait J.H."/>
            <person name="Berthelot C."/>
            <person name="Roest Crollius H."/>
            <person name="Guiguen Y."/>
        </authorList>
    </citation>
    <scope>NUCLEOTIDE SEQUENCE</scope>
    <source>
        <strain evidence="7">WJC10195</strain>
    </source>
</reference>
<feature type="binding site" evidence="4">
    <location>
        <position position="47"/>
    </location>
    <ligand>
        <name>Mg(2+)</name>
        <dbReference type="ChEBI" id="CHEBI:18420"/>
    </ligand>
</feature>
<name>A0A9Q1JAQ2_SYNKA</name>
<organism evidence="7 8">
    <name type="scientific">Synaphobranchus kaupii</name>
    <name type="common">Kaup's arrowtooth eel</name>
    <dbReference type="NCBI Taxonomy" id="118154"/>
    <lineage>
        <taxon>Eukaryota</taxon>
        <taxon>Metazoa</taxon>
        <taxon>Chordata</taxon>
        <taxon>Craniata</taxon>
        <taxon>Vertebrata</taxon>
        <taxon>Euteleostomi</taxon>
        <taxon>Actinopterygii</taxon>
        <taxon>Neopterygii</taxon>
        <taxon>Teleostei</taxon>
        <taxon>Anguilliformes</taxon>
        <taxon>Synaphobranchidae</taxon>
        <taxon>Synaphobranchus</taxon>
    </lineage>
</organism>
<dbReference type="SUPFAM" id="SSF52540">
    <property type="entry name" value="P-loop containing nucleoside triphosphate hydrolases"/>
    <property type="match status" value="1"/>
</dbReference>
<comment type="similarity">
    <text evidence="5">Belongs to the small GTPase superfamily. Arf family.</text>
</comment>
<dbReference type="AlphaFoldDB" id="A0A9Q1JAQ2"/>
<dbReference type="Pfam" id="PF00025">
    <property type="entry name" value="Arf"/>
    <property type="match status" value="1"/>
</dbReference>
<evidence type="ECO:0008006" key="9">
    <source>
        <dbReference type="Google" id="ProtNLM"/>
    </source>
</evidence>
<dbReference type="GO" id="GO:0005525">
    <property type="term" value="F:GTP binding"/>
    <property type="evidence" value="ECO:0007669"/>
    <property type="project" value="UniProtKB-KW"/>
</dbReference>
<feature type="binding site" evidence="3">
    <location>
        <begin position="23"/>
        <end position="30"/>
    </location>
    <ligand>
        <name>GTP</name>
        <dbReference type="ChEBI" id="CHEBI:37565"/>
    </ligand>
</feature>
<accession>A0A9Q1JAQ2</accession>
<dbReference type="PANTHER" id="PTHR11711">
    <property type="entry name" value="ADP RIBOSYLATION FACTOR-RELATED"/>
    <property type="match status" value="1"/>
</dbReference>
<evidence type="ECO:0000313" key="8">
    <source>
        <dbReference type="Proteomes" id="UP001152622"/>
    </source>
</evidence>
<evidence type="ECO:0000256" key="6">
    <source>
        <dbReference type="SAM" id="MobiDB-lite"/>
    </source>
</evidence>
<evidence type="ECO:0000256" key="1">
    <source>
        <dbReference type="ARBA" id="ARBA00022741"/>
    </source>
</evidence>
<feature type="compositionally biased region" description="Pro residues" evidence="6">
    <location>
        <begin position="239"/>
        <end position="248"/>
    </location>
</feature>
<dbReference type="InterPro" id="IPR027417">
    <property type="entry name" value="P-loop_NTPase"/>
</dbReference>
<evidence type="ECO:0000256" key="4">
    <source>
        <dbReference type="PIRSR" id="PIRSR606689-2"/>
    </source>
</evidence>
<feature type="binding site" evidence="3">
    <location>
        <position position="69"/>
    </location>
    <ligand>
        <name>GTP</name>
        <dbReference type="ChEBI" id="CHEBI:37565"/>
    </ligand>
</feature>
<keyword evidence="2 3" id="KW-0342">GTP-binding</keyword>
<evidence type="ECO:0000256" key="3">
    <source>
        <dbReference type="PIRSR" id="PIRSR606689-1"/>
    </source>
</evidence>
<keyword evidence="8" id="KW-1185">Reference proteome</keyword>
<evidence type="ECO:0000256" key="2">
    <source>
        <dbReference type="ARBA" id="ARBA00023134"/>
    </source>
</evidence>
<dbReference type="InterPro" id="IPR024156">
    <property type="entry name" value="Small_GTPase_ARF"/>
</dbReference>
<dbReference type="SMART" id="SM00177">
    <property type="entry name" value="ARF"/>
    <property type="match status" value="1"/>
</dbReference>
<dbReference type="GO" id="GO:0046872">
    <property type="term" value="F:metal ion binding"/>
    <property type="evidence" value="ECO:0007669"/>
    <property type="project" value="UniProtKB-KW"/>
</dbReference>
<dbReference type="InterPro" id="IPR005225">
    <property type="entry name" value="Small_GTP-bd"/>
</dbReference>
<dbReference type="PROSITE" id="PS51417">
    <property type="entry name" value="ARF"/>
    <property type="match status" value="1"/>
</dbReference>
<comment type="caution">
    <text evidence="7">The sequence shown here is derived from an EMBL/GenBank/DDBJ whole genome shotgun (WGS) entry which is preliminary data.</text>
</comment>
<feature type="region of interest" description="Disordered" evidence="6">
    <location>
        <begin position="228"/>
        <end position="248"/>
    </location>
</feature>
<keyword evidence="1 3" id="KW-0547">Nucleotide-binding</keyword>
<dbReference type="PRINTS" id="PR00328">
    <property type="entry name" value="SAR1GTPBP"/>
</dbReference>
<dbReference type="EMBL" id="JAINUF010000002">
    <property type="protein sequence ID" value="KAJ8376741.1"/>
    <property type="molecule type" value="Genomic_DNA"/>
</dbReference>
<feature type="binding site" evidence="4">
    <location>
        <position position="30"/>
    </location>
    <ligand>
        <name>Mg(2+)</name>
        <dbReference type="ChEBI" id="CHEBI:18420"/>
    </ligand>
</feature>
<gene>
    <name evidence="7" type="ORF">SKAU_G00073210</name>
</gene>
<keyword evidence="4" id="KW-0479">Metal-binding</keyword>